<protein>
    <submittedName>
        <fullName evidence="3">VOC family protein</fullName>
    </submittedName>
</protein>
<gene>
    <name evidence="2" type="ORF">E6K74_05710</name>
    <name evidence="3" type="ORF">E6K77_10225</name>
</gene>
<dbReference type="InterPro" id="IPR004360">
    <property type="entry name" value="Glyas_Fos-R_dOase_dom"/>
</dbReference>
<sequence>MFENADVQPMLPVKDMKAAERFYEEILKLKKVASMPDIASVYQSGGTKLCVYRSEFAGTNKGTAALWEVRDVEGTVKELKAKGVTFEHYDLPGLTLKGDIHASGDFQVAWFKDPGGNILSVQNAVPPKP</sequence>
<dbReference type="InterPro" id="IPR029068">
    <property type="entry name" value="Glyas_Bleomycin-R_OHBP_Dase"/>
</dbReference>
<name>A0A538TD16_UNCEI</name>
<reference evidence="4 5" key="1">
    <citation type="journal article" date="2019" name="Nat. Microbiol.">
        <title>Mediterranean grassland soil C-N compound turnover is dependent on rainfall and depth, and is mediated by genomically divergent microorganisms.</title>
        <authorList>
            <person name="Diamond S."/>
            <person name="Andeer P.F."/>
            <person name="Li Z."/>
            <person name="Crits-Christoph A."/>
            <person name="Burstein D."/>
            <person name="Anantharaman K."/>
            <person name="Lane K.R."/>
            <person name="Thomas B.C."/>
            <person name="Pan C."/>
            <person name="Northen T.R."/>
            <person name="Banfield J.F."/>
        </authorList>
    </citation>
    <scope>NUCLEOTIDE SEQUENCE [LARGE SCALE GENOMIC DNA]</scope>
    <source>
        <strain evidence="2">WS_4</strain>
        <strain evidence="3">WS_7</strain>
    </source>
</reference>
<dbReference type="SUPFAM" id="SSF54593">
    <property type="entry name" value="Glyoxalase/Bleomycin resistance protein/Dihydroxybiphenyl dioxygenase"/>
    <property type="match status" value="1"/>
</dbReference>
<dbReference type="EMBL" id="VBOU01000066">
    <property type="protein sequence ID" value="TMQ54556.1"/>
    <property type="molecule type" value="Genomic_DNA"/>
</dbReference>
<evidence type="ECO:0000313" key="5">
    <source>
        <dbReference type="Proteomes" id="UP000319829"/>
    </source>
</evidence>
<evidence type="ECO:0000313" key="4">
    <source>
        <dbReference type="Proteomes" id="UP000317366"/>
    </source>
</evidence>
<comment type="caution">
    <text evidence="3">The sequence shown here is derived from an EMBL/GenBank/DDBJ whole genome shotgun (WGS) entry which is preliminary data.</text>
</comment>
<dbReference type="PROSITE" id="PS51819">
    <property type="entry name" value="VOC"/>
    <property type="match status" value="1"/>
</dbReference>
<evidence type="ECO:0000313" key="2">
    <source>
        <dbReference type="EMBL" id="TMQ54556.1"/>
    </source>
</evidence>
<dbReference type="Pfam" id="PF00903">
    <property type="entry name" value="Glyoxalase"/>
    <property type="match status" value="1"/>
</dbReference>
<evidence type="ECO:0000313" key="3">
    <source>
        <dbReference type="EMBL" id="TMQ61466.1"/>
    </source>
</evidence>
<dbReference type="InterPro" id="IPR037523">
    <property type="entry name" value="VOC_core"/>
</dbReference>
<proteinExistence type="predicted"/>
<dbReference type="Proteomes" id="UP000317366">
    <property type="component" value="Unassembled WGS sequence"/>
</dbReference>
<dbReference type="EMBL" id="VBOX01000101">
    <property type="protein sequence ID" value="TMQ61466.1"/>
    <property type="molecule type" value="Genomic_DNA"/>
</dbReference>
<organism evidence="3 4">
    <name type="scientific">Eiseniibacteriota bacterium</name>
    <dbReference type="NCBI Taxonomy" id="2212470"/>
    <lineage>
        <taxon>Bacteria</taxon>
        <taxon>Candidatus Eiseniibacteriota</taxon>
    </lineage>
</organism>
<evidence type="ECO:0000259" key="1">
    <source>
        <dbReference type="PROSITE" id="PS51819"/>
    </source>
</evidence>
<feature type="domain" description="VOC" evidence="1">
    <location>
        <begin position="5"/>
        <end position="124"/>
    </location>
</feature>
<dbReference type="Gene3D" id="3.10.180.10">
    <property type="entry name" value="2,3-Dihydroxybiphenyl 1,2-Dioxygenase, domain 1"/>
    <property type="match status" value="1"/>
</dbReference>
<accession>A0A538TD16</accession>
<dbReference type="AlphaFoldDB" id="A0A538TD16"/>
<dbReference type="Proteomes" id="UP000319829">
    <property type="component" value="Unassembled WGS sequence"/>
</dbReference>